<dbReference type="AlphaFoldDB" id="A0A1R0GTA9"/>
<dbReference type="GO" id="GO:1901605">
    <property type="term" value="P:alpha-amino acid metabolic process"/>
    <property type="evidence" value="ECO:0007669"/>
    <property type="project" value="TreeGrafter"/>
</dbReference>
<comment type="similarity">
    <text evidence="2">Belongs to the class-I pyridoxal-phosphate-dependent aminotransferase family.</text>
</comment>
<organism evidence="7 8">
    <name type="scientific">Smittium mucronatum</name>
    <dbReference type="NCBI Taxonomy" id="133383"/>
    <lineage>
        <taxon>Eukaryota</taxon>
        <taxon>Fungi</taxon>
        <taxon>Fungi incertae sedis</taxon>
        <taxon>Zoopagomycota</taxon>
        <taxon>Kickxellomycotina</taxon>
        <taxon>Harpellomycetes</taxon>
        <taxon>Harpellales</taxon>
        <taxon>Legeriomycetaceae</taxon>
        <taxon>Smittium</taxon>
    </lineage>
</organism>
<sequence length="453" mass="50299">MTVLNAPVDFSGYMTERAKRRQKSPLKSLIKYIFMPDMVSLGGGCSKSTSEDGVEEGDLLVLTREGQKESSVEPLDRLLQYGGGLGIKSMMDFFTQHMEQIHSPKYEGWSIVPSVGSTDALGKAIDLFANEGDPILVAEWTYPTAIETIHQIGLEFVTVQIDSEGMIPSSLDHVCTNWSGSSPLRLIYVIPTGQNPTGATMSLSRRTEFYKVCQKHDLIIIEDDPYYFLQFANIPVVDSVQETQQLFPQLPGIHNLVPSLLSLDTDGRVIRLDTFSKLLAPNLRYGWITAQFPLIEKIMFHNENSVQQPSGFTQGLSSKLLTECWGPSGFLEHVLFLQKEYLVRRNALVSSIQKHVGNMVSLTIPTSGMFVWLKINLSPSQLATPGIMDQIFESMVSHNVLLVPGCMFSPVSDNNLVKDEPYLRAAFSYTTLDQLEDSAIRLAAALSSFGLSK</sequence>
<dbReference type="PANTHER" id="PTHR42790:SF19">
    <property type="entry name" value="KYNURENINE_ALPHA-AMINOADIPATE AMINOTRANSFERASE, MITOCHONDRIAL"/>
    <property type="match status" value="1"/>
</dbReference>
<evidence type="ECO:0000313" key="7">
    <source>
        <dbReference type="EMBL" id="OLY80134.1"/>
    </source>
</evidence>
<keyword evidence="3 7" id="KW-0032">Aminotransferase</keyword>
<feature type="domain" description="Aminotransferase class I/classII large" evidence="6">
    <location>
        <begin position="110"/>
        <end position="408"/>
    </location>
</feature>
<comment type="caution">
    <text evidence="7">The sequence shown here is derived from an EMBL/GenBank/DDBJ whole genome shotgun (WGS) entry which is preliminary data.</text>
</comment>
<dbReference type="Pfam" id="PF00155">
    <property type="entry name" value="Aminotran_1_2"/>
    <property type="match status" value="1"/>
</dbReference>
<reference evidence="7 8" key="1">
    <citation type="journal article" date="2016" name="Mol. Biol. Evol.">
        <title>Genome-Wide Survey of Gut Fungi (Harpellales) Reveals the First Horizontally Transferred Ubiquitin Gene from a Mosquito Host.</title>
        <authorList>
            <person name="Wang Y."/>
            <person name="White M.M."/>
            <person name="Kvist S."/>
            <person name="Moncalvo J.M."/>
        </authorList>
    </citation>
    <scope>NUCLEOTIDE SEQUENCE [LARGE SCALE GENOMIC DNA]</scope>
    <source>
        <strain evidence="7 8">ALG-7-W6</strain>
    </source>
</reference>
<dbReference type="CDD" id="cd00609">
    <property type="entry name" value="AAT_like"/>
    <property type="match status" value="1"/>
</dbReference>
<dbReference type="InterPro" id="IPR050859">
    <property type="entry name" value="Class-I_PLP-dep_aminotransf"/>
</dbReference>
<dbReference type="InterPro" id="IPR015421">
    <property type="entry name" value="PyrdxlP-dep_Trfase_major"/>
</dbReference>
<dbReference type="Gene3D" id="3.40.640.10">
    <property type="entry name" value="Type I PLP-dependent aspartate aminotransferase-like (Major domain)"/>
    <property type="match status" value="1"/>
</dbReference>
<dbReference type="OrthoDB" id="691673at2759"/>
<comment type="cofactor">
    <cofactor evidence="1">
        <name>pyridoxal 5'-phosphate</name>
        <dbReference type="ChEBI" id="CHEBI:597326"/>
    </cofactor>
</comment>
<protein>
    <submittedName>
        <fullName evidence="7">Aromatic amino acid aminotransferase</fullName>
    </submittedName>
</protein>
<dbReference type="Proteomes" id="UP000187455">
    <property type="component" value="Unassembled WGS sequence"/>
</dbReference>
<dbReference type="InterPro" id="IPR004839">
    <property type="entry name" value="Aminotransferase_I/II_large"/>
</dbReference>
<evidence type="ECO:0000256" key="2">
    <source>
        <dbReference type="ARBA" id="ARBA00007441"/>
    </source>
</evidence>
<dbReference type="PANTHER" id="PTHR42790">
    <property type="entry name" value="AMINOTRANSFERASE"/>
    <property type="match status" value="1"/>
</dbReference>
<keyword evidence="5" id="KW-0663">Pyridoxal phosphate</keyword>
<name>A0A1R0GTA9_9FUNG</name>
<evidence type="ECO:0000256" key="5">
    <source>
        <dbReference type="ARBA" id="ARBA00022898"/>
    </source>
</evidence>
<dbReference type="SUPFAM" id="SSF53383">
    <property type="entry name" value="PLP-dependent transferases"/>
    <property type="match status" value="1"/>
</dbReference>
<dbReference type="InterPro" id="IPR015424">
    <property type="entry name" value="PyrdxlP-dep_Trfase"/>
</dbReference>
<evidence type="ECO:0000256" key="4">
    <source>
        <dbReference type="ARBA" id="ARBA00022679"/>
    </source>
</evidence>
<gene>
    <name evidence="7" type="ORF">AYI68_g5775</name>
</gene>
<evidence type="ECO:0000259" key="6">
    <source>
        <dbReference type="Pfam" id="PF00155"/>
    </source>
</evidence>
<evidence type="ECO:0000313" key="8">
    <source>
        <dbReference type="Proteomes" id="UP000187455"/>
    </source>
</evidence>
<evidence type="ECO:0000256" key="3">
    <source>
        <dbReference type="ARBA" id="ARBA00022576"/>
    </source>
</evidence>
<dbReference type="GO" id="GO:0030170">
    <property type="term" value="F:pyridoxal phosphate binding"/>
    <property type="evidence" value="ECO:0007669"/>
    <property type="project" value="InterPro"/>
</dbReference>
<dbReference type="EMBL" id="LSSL01003739">
    <property type="protein sequence ID" value="OLY80134.1"/>
    <property type="molecule type" value="Genomic_DNA"/>
</dbReference>
<evidence type="ECO:0000256" key="1">
    <source>
        <dbReference type="ARBA" id="ARBA00001933"/>
    </source>
</evidence>
<dbReference type="STRING" id="133383.A0A1R0GTA9"/>
<accession>A0A1R0GTA9</accession>
<keyword evidence="4 7" id="KW-0808">Transferase</keyword>
<keyword evidence="8" id="KW-1185">Reference proteome</keyword>
<proteinExistence type="inferred from homology"/>
<dbReference type="GO" id="GO:0008483">
    <property type="term" value="F:transaminase activity"/>
    <property type="evidence" value="ECO:0007669"/>
    <property type="project" value="UniProtKB-KW"/>
</dbReference>